<comment type="caution">
    <text evidence="1">The sequence shown here is derived from an EMBL/GenBank/DDBJ whole genome shotgun (WGS) entry which is preliminary data.</text>
</comment>
<proteinExistence type="predicted"/>
<reference evidence="1" key="1">
    <citation type="journal article" date="2015" name="Nature">
        <title>Complex archaea that bridge the gap between prokaryotes and eukaryotes.</title>
        <authorList>
            <person name="Spang A."/>
            <person name="Saw J.H."/>
            <person name="Jorgensen S.L."/>
            <person name="Zaremba-Niedzwiedzka K."/>
            <person name="Martijn J."/>
            <person name="Lind A.E."/>
            <person name="van Eijk R."/>
            <person name="Schleper C."/>
            <person name="Guy L."/>
            <person name="Ettema T.J."/>
        </authorList>
    </citation>
    <scope>NUCLEOTIDE SEQUENCE</scope>
</reference>
<name>A0A0F9VUJ3_9ZZZZ</name>
<dbReference type="EMBL" id="LAZR01000427">
    <property type="protein sequence ID" value="KKN69408.1"/>
    <property type="molecule type" value="Genomic_DNA"/>
</dbReference>
<evidence type="ECO:0000313" key="1">
    <source>
        <dbReference type="EMBL" id="KKN69408.1"/>
    </source>
</evidence>
<sequence length="1881" mass="204530">MKLLATLRNVASADEGAVATAASEFSTDFPASGAIDGDKTHINFGPASGADNGIGKSGWKSGSTEFSNVKTTAADWNGGTQTRVETVADSVELVLKTSRYQQDFNSLNTAPLATQDLWVSGGGTALIEVDPVADFGGGGKGVRLRLSGGGNGNVFRPVTFGTGIVYISFRIKAILLGTTNSYLRFDLEDSGVGARALFFTAFDVSEDASGPVIPGRLSWPSGLASGTDVGTDVTVPEWHKLVFRLDRTTPASTVTKMYFDGRHVKDVTVDTTGIDRIRLHLFSSLNIVEYYFDELRIGDDIEQDGTQDNVIDLVTAPTAAEAKLEFNGENARVERLFAGVYPITNNNTDAPLRDVAGNEERAQVWRATATGQVDGVYFELRRIGTPVGNVVVELRKVVGGLPSTTEIFATSEPLLASTIPIDKDNSFKFTFPFPFTVQSGTDYAYVFKGTFAINGSSHIIVLFDTTGTLSHGEMATFNGTSWATNAGDDIGFASVAWHQPETLYAVANQDSDAQLGRDATNHFLSQGFKVPFDVDMQHFQVLVKVPTGVTFDSGDRFFLEADTGFDDDRSGLSLSPTVIEKHVKQAIAGASTDLTQHTFAIGIGQVAFTIRYVQTFTPTENATVGSLSVELFRFGTLPAGVTVRFAIFETAGGDATFQINGGISDAIFAFDIANNTIEEGGPKIYNFVWSGLKPTLIAGRQYALEIIITRTGSNARNFIAWRGRESWFWGPPDYLGGDFRSSDALGGWHGQIGGGTDLGFVLFTEEQLIVSEGPPELVLAEPPLELDFHGYDPSLVGAAGGPYVLWTMSLPAAFRFEAGRQYYLKLKTNWLGSASKFLHIGFDASAPSYVDGRFYKSDQSDPVVWSVTLGDMIFTALGEHKPFIRWDAAFSDDNVIFTAFENVFDNPGRVASRTGAVAVEFTGQAKRFWKIRADFRRKLTDWVDDLRWTPTLFDYTLRVASAGPKALNIDFLQAADATRKVRGIEIFGHPFDAGIRKFRLEFKTTDAGPLTQIDAFVDVDERLSLSRKKGGDATIAASGSDFEMTGDYAFIVLNNETEMTDLQITVLDTGGDAFARILEVNAFRVIDMTDRVAKGNGISLSADTADFTFREPKAKVLTLTLTNADHNLSVLRTEGGFNAELGDMVRFFLWWGFEGTELIQQGEFYVSSEWQEVPAGAVVTVTAKDLAFLMDTERQARSQVDFQKDQIIEYFANLAGIPSQFMILDFSSGIVDFMPAKEINVWDEIQKVSQSAALGLTEIRTDGYLEFRATGNTARDTRLEDLLGAEGTVKTSGAAVLAGKIYWLAFVVDQNTGFEDIKVVEYDLTKKTWALVGKVNALQLLGGRGGLIAAFAGELFILTWETESGDAVHPLKLYRWDGIIPGTFTLLANMDFGPGTYKIPGEGAIRNGYTSMQDGAIWRICLGDADVNADHGVQDIDLVNFTQLNRGAIGSSKRAMAIAKEGSTLMVVTRTGTTTLKAEEWNATTNVFTERATLSANGNTTFYGISSTQTGRVWMAAAGDGSPANFGVLDELSVPGFVLTPTTALPGDPALPEQSGAALAFIDDSVLTVATRVGGTNGTMAFLVHEEETGKTFAYGRTGPSSSALGNFIAVKFNERFFVLGTMDNGRVFEFSLRRKIPRDIDPSLTIYDDPGGTLLRATLSFSGAEGGEQFIVNSVLVKSTPIVPGGFEVVWSGQDEELPWKVRAGDRIEFEAELEQPSLEATIIDVLVTEPAGIATGSVKHLGTQRVRFTIDVTGNGIIKDLALNRQPLKAKGTILSVVVTDTQSKNRYKVRSLIVENQYINDSISSAIIAGSILSRLESSYPRLDGVQVWSPMHIRRFDRATVTDTRLGIFQQDFYIVSFTHRLNMRTDMKLVRVIPLP</sequence>
<gene>
    <name evidence="1" type="ORF">LCGC14_0441350</name>
</gene>
<accession>A0A0F9VUJ3</accession>
<protein>
    <submittedName>
        <fullName evidence="1">Uncharacterized protein</fullName>
    </submittedName>
</protein>
<organism evidence="1">
    <name type="scientific">marine sediment metagenome</name>
    <dbReference type="NCBI Taxonomy" id="412755"/>
    <lineage>
        <taxon>unclassified sequences</taxon>
        <taxon>metagenomes</taxon>
        <taxon>ecological metagenomes</taxon>
    </lineage>
</organism>